<dbReference type="AlphaFoldDB" id="A0A2N7X6S2"/>
<reference evidence="1 2" key="1">
    <citation type="submission" date="2018-01" db="EMBL/GenBank/DDBJ databases">
        <title>Whole genome analyses suggest that Burkholderia sensu lato contains two further novel genera in the rhizoxinica-symbiotica group Mycetohabitans gen. nov., and Trinickia gen. nov.: implications for the evolution of diazotrophy and nodulation in the Burkholderiaceae.</title>
        <authorList>
            <person name="Estrada-de los Santos P."/>
            <person name="Palmer M."/>
            <person name="Chavez-Ramirez B."/>
            <person name="Beukes C."/>
            <person name="Steenkamp E.T."/>
            <person name="Hirsch A.M."/>
            <person name="Manyaka P."/>
            <person name="Maluk M."/>
            <person name="Lafos M."/>
            <person name="Crook M."/>
            <person name="Gross E."/>
            <person name="Simon M.F."/>
            <person name="Bueno dos Reis Junior F."/>
            <person name="Poole P.S."/>
            <person name="Venter S.N."/>
            <person name="James E.K."/>
        </authorList>
    </citation>
    <scope>NUCLEOTIDE SEQUENCE [LARGE SCALE GENOMIC DNA]</scope>
    <source>
        <strain evidence="1 2">JPY 581</strain>
    </source>
</reference>
<proteinExistence type="predicted"/>
<sequence>MKARLIHRDRMAFDDGAIVEMVIWEVPTPVEGSSHCYKYRLFYGYAGSRVVGYDNERPKGDHRHVDGVEEPYRFTGPEELIREFIAEVTRRRAT</sequence>
<dbReference type="STRING" id="863227.GCA_000373005_02033"/>
<evidence type="ECO:0000313" key="2">
    <source>
        <dbReference type="Proteomes" id="UP000235777"/>
    </source>
</evidence>
<dbReference type="Proteomes" id="UP000235777">
    <property type="component" value="Unassembled WGS sequence"/>
</dbReference>
<dbReference type="Pfam" id="PF20126">
    <property type="entry name" value="TumE"/>
    <property type="match status" value="1"/>
</dbReference>
<evidence type="ECO:0000313" key="1">
    <source>
        <dbReference type="EMBL" id="PMS37175.1"/>
    </source>
</evidence>
<name>A0A2N7X6S2_9BURK</name>
<dbReference type="RefSeq" id="WP_035468612.1">
    <property type="nucleotide sequence ID" value="NZ_KB890171.1"/>
</dbReference>
<keyword evidence="2" id="KW-1185">Reference proteome</keyword>
<comment type="caution">
    <text evidence="1">The sequence shown here is derived from an EMBL/GenBank/DDBJ whole genome shotgun (WGS) entry which is preliminary data.</text>
</comment>
<dbReference type="InterPro" id="IPR045397">
    <property type="entry name" value="TumE-like"/>
</dbReference>
<dbReference type="OrthoDB" id="7451512at2"/>
<dbReference type="EMBL" id="PNYC01000005">
    <property type="protein sequence ID" value="PMS37175.1"/>
    <property type="molecule type" value="Genomic_DNA"/>
</dbReference>
<protein>
    <submittedName>
        <fullName evidence="1">Uncharacterized protein</fullName>
    </submittedName>
</protein>
<gene>
    <name evidence="1" type="ORF">C0Z20_10480</name>
</gene>
<organism evidence="1 2">
    <name type="scientific">Trinickia symbiotica</name>
    <dbReference type="NCBI Taxonomy" id="863227"/>
    <lineage>
        <taxon>Bacteria</taxon>
        <taxon>Pseudomonadati</taxon>
        <taxon>Pseudomonadota</taxon>
        <taxon>Betaproteobacteria</taxon>
        <taxon>Burkholderiales</taxon>
        <taxon>Burkholderiaceae</taxon>
        <taxon>Trinickia</taxon>
    </lineage>
</organism>
<accession>A0A2N7X6S2</accession>